<name>A0ABW4WZS0_9BACT</name>
<dbReference type="Pfam" id="PF08450">
    <property type="entry name" value="SGL"/>
    <property type="match status" value="1"/>
</dbReference>
<feature type="domain" description="SMP-30/Gluconolactonase/LRE-like region" evidence="2">
    <location>
        <begin position="58"/>
        <end position="289"/>
    </location>
</feature>
<feature type="chain" id="PRO_5045930245" evidence="1">
    <location>
        <begin position="28"/>
        <end position="302"/>
    </location>
</feature>
<evidence type="ECO:0000313" key="3">
    <source>
        <dbReference type="EMBL" id="MFD2067641.1"/>
    </source>
</evidence>
<dbReference type="RefSeq" id="WP_229957970.1">
    <property type="nucleotide sequence ID" value="NZ_JAJJWI010000002.1"/>
</dbReference>
<dbReference type="Proteomes" id="UP001597369">
    <property type="component" value="Unassembled WGS sequence"/>
</dbReference>
<accession>A0ABW4WZS0</accession>
<gene>
    <name evidence="3" type="ORF">ACFSKU_12165</name>
</gene>
<evidence type="ECO:0000313" key="4">
    <source>
        <dbReference type="Proteomes" id="UP001597369"/>
    </source>
</evidence>
<dbReference type="EMBL" id="JBHUHV010000037">
    <property type="protein sequence ID" value="MFD2067641.1"/>
    <property type="molecule type" value="Genomic_DNA"/>
</dbReference>
<protein>
    <submittedName>
        <fullName evidence="3">SMP-30/gluconolactonase/LRE family protein</fullName>
    </submittedName>
</protein>
<keyword evidence="1" id="KW-0732">Signal</keyword>
<dbReference type="InterPro" id="IPR013658">
    <property type="entry name" value="SGL"/>
</dbReference>
<dbReference type="SUPFAM" id="SSF63829">
    <property type="entry name" value="Calcium-dependent phosphotriesterase"/>
    <property type="match status" value="1"/>
</dbReference>
<sequence>MTVNNAKPTKMNMRVTFYTFLSACLMAGFSSCSGGLFRSKPPVELNEVWASDNTLRTPESVLLDQQRNVLYVSNINKDTRTSKDGDGFISRLAPNGEIEELYWVSGLNDPHGMALHNNVLYVADIDEIVAISTQTGAVLGRYQAEKAQMLNDVVVDNAGNVFVTDTEQQRIYIMRNGRVTIWLDKMKEKRPNGLFLEGDRMIVAFSGSSTVKLLDTETKNFTNWTDEIPSADGIARAGNGGYFVSNWNGEVYFVNEVGRKWRVLDTKGRNINAADISFSEDRGTLYVPTFNNNRIVAYDTVY</sequence>
<dbReference type="InterPro" id="IPR011042">
    <property type="entry name" value="6-blade_b-propeller_TolB-like"/>
</dbReference>
<dbReference type="PROSITE" id="PS51257">
    <property type="entry name" value="PROKAR_LIPOPROTEIN"/>
    <property type="match status" value="1"/>
</dbReference>
<proteinExistence type="predicted"/>
<feature type="signal peptide" evidence="1">
    <location>
        <begin position="1"/>
        <end position="27"/>
    </location>
</feature>
<comment type="caution">
    <text evidence="3">The sequence shown here is derived from an EMBL/GenBank/DDBJ whole genome shotgun (WGS) entry which is preliminary data.</text>
</comment>
<evidence type="ECO:0000256" key="1">
    <source>
        <dbReference type="SAM" id="SignalP"/>
    </source>
</evidence>
<organism evidence="3 4">
    <name type="scientific">Pontibacter silvestris</name>
    <dbReference type="NCBI Taxonomy" id="2305183"/>
    <lineage>
        <taxon>Bacteria</taxon>
        <taxon>Pseudomonadati</taxon>
        <taxon>Bacteroidota</taxon>
        <taxon>Cytophagia</taxon>
        <taxon>Cytophagales</taxon>
        <taxon>Hymenobacteraceae</taxon>
        <taxon>Pontibacter</taxon>
    </lineage>
</organism>
<dbReference type="Gene3D" id="2.120.10.30">
    <property type="entry name" value="TolB, C-terminal domain"/>
    <property type="match status" value="1"/>
</dbReference>
<evidence type="ECO:0000259" key="2">
    <source>
        <dbReference type="Pfam" id="PF08450"/>
    </source>
</evidence>
<reference evidence="4" key="1">
    <citation type="journal article" date="2019" name="Int. J. Syst. Evol. Microbiol.">
        <title>The Global Catalogue of Microorganisms (GCM) 10K type strain sequencing project: providing services to taxonomists for standard genome sequencing and annotation.</title>
        <authorList>
            <consortium name="The Broad Institute Genomics Platform"/>
            <consortium name="The Broad Institute Genome Sequencing Center for Infectious Disease"/>
            <person name="Wu L."/>
            <person name="Ma J."/>
        </authorList>
    </citation>
    <scope>NUCLEOTIDE SEQUENCE [LARGE SCALE GENOMIC DNA]</scope>
    <source>
        <strain evidence="4">JCM 16545</strain>
    </source>
</reference>
<keyword evidence="4" id="KW-1185">Reference proteome</keyword>